<gene>
    <name evidence="8" type="ORF">GCM10007049_24140</name>
</gene>
<comment type="caution">
    <text evidence="8">The sequence shown here is derived from an EMBL/GenBank/DDBJ whole genome shotgun (WGS) entry which is preliminary data.</text>
</comment>
<comment type="similarity">
    <text evidence="2">Belongs to the SusD family.</text>
</comment>
<reference evidence="8" key="2">
    <citation type="submission" date="2020-09" db="EMBL/GenBank/DDBJ databases">
        <authorList>
            <person name="Sun Q."/>
            <person name="Kim S."/>
        </authorList>
    </citation>
    <scope>NUCLEOTIDE SEQUENCE</scope>
    <source>
        <strain evidence="8">KCTC 12368</strain>
    </source>
</reference>
<dbReference type="Pfam" id="PF14322">
    <property type="entry name" value="SusD-like_3"/>
    <property type="match status" value="1"/>
</dbReference>
<evidence type="ECO:0000256" key="1">
    <source>
        <dbReference type="ARBA" id="ARBA00004442"/>
    </source>
</evidence>
<evidence type="ECO:0000256" key="3">
    <source>
        <dbReference type="ARBA" id="ARBA00022729"/>
    </source>
</evidence>
<evidence type="ECO:0000259" key="7">
    <source>
        <dbReference type="Pfam" id="PF14322"/>
    </source>
</evidence>
<dbReference type="PROSITE" id="PS51257">
    <property type="entry name" value="PROKAR_LIPOPROTEIN"/>
    <property type="match status" value="1"/>
</dbReference>
<dbReference type="RefSeq" id="WP_018474610.1">
    <property type="nucleotide sequence ID" value="NZ_BMWX01000004.1"/>
</dbReference>
<evidence type="ECO:0000313" key="9">
    <source>
        <dbReference type="Proteomes" id="UP000619457"/>
    </source>
</evidence>
<keyword evidence="3" id="KW-0732">Signal</keyword>
<evidence type="ECO:0000313" key="8">
    <source>
        <dbReference type="EMBL" id="GGZ30537.1"/>
    </source>
</evidence>
<reference evidence="8" key="1">
    <citation type="journal article" date="2014" name="Int. J. Syst. Evol. Microbiol.">
        <title>Complete genome sequence of Corynebacterium casei LMG S-19264T (=DSM 44701T), isolated from a smear-ripened cheese.</title>
        <authorList>
            <consortium name="US DOE Joint Genome Institute (JGI-PGF)"/>
            <person name="Walter F."/>
            <person name="Albersmeier A."/>
            <person name="Kalinowski J."/>
            <person name="Ruckert C."/>
        </authorList>
    </citation>
    <scope>NUCLEOTIDE SEQUENCE</scope>
    <source>
        <strain evidence="8">KCTC 12368</strain>
    </source>
</reference>
<evidence type="ECO:0000259" key="6">
    <source>
        <dbReference type="Pfam" id="PF07980"/>
    </source>
</evidence>
<dbReference type="GO" id="GO:0009279">
    <property type="term" value="C:cell outer membrane"/>
    <property type="evidence" value="ECO:0007669"/>
    <property type="project" value="UniProtKB-SubCell"/>
</dbReference>
<dbReference type="Pfam" id="PF07980">
    <property type="entry name" value="SusD_RagB"/>
    <property type="match status" value="1"/>
</dbReference>
<dbReference type="Gene3D" id="1.25.40.390">
    <property type="match status" value="1"/>
</dbReference>
<dbReference type="Proteomes" id="UP000619457">
    <property type="component" value="Unassembled WGS sequence"/>
</dbReference>
<feature type="domain" description="RagB/SusD" evidence="6">
    <location>
        <begin position="315"/>
        <end position="496"/>
    </location>
</feature>
<dbReference type="EMBL" id="BMWX01000004">
    <property type="protein sequence ID" value="GGZ30537.1"/>
    <property type="molecule type" value="Genomic_DNA"/>
</dbReference>
<name>A0A918Q1Q7_9BACT</name>
<dbReference type="InterPro" id="IPR033985">
    <property type="entry name" value="SusD-like_N"/>
</dbReference>
<accession>A0A918Q1Q7</accession>
<organism evidence="8 9">
    <name type="scientific">Echinicola pacifica</name>
    <dbReference type="NCBI Taxonomy" id="346377"/>
    <lineage>
        <taxon>Bacteria</taxon>
        <taxon>Pseudomonadati</taxon>
        <taxon>Bacteroidota</taxon>
        <taxon>Cytophagia</taxon>
        <taxon>Cytophagales</taxon>
        <taxon>Cyclobacteriaceae</taxon>
        <taxon>Echinicola</taxon>
    </lineage>
</organism>
<dbReference type="SUPFAM" id="SSF48452">
    <property type="entry name" value="TPR-like"/>
    <property type="match status" value="1"/>
</dbReference>
<dbReference type="InterPro" id="IPR012944">
    <property type="entry name" value="SusD_RagB_dom"/>
</dbReference>
<proteinExistence type="inferred from homology"/>
<evidence type="ECO:0000256" key="4">
    <source>
        <dbReference type="ARBA" id="ARBA00023136"/>
    </source>
</evidence>
<evidence type="ECO:0000256" key="5">
    <source>
        <dbReference type="ARBA" id="ARBA00023237"/>
    </source>
</evidence>
<evidence type="ECO:0000256" key="2">
    <source>
        <dbReference type="ARBA" id="ARBA00006275"/>
    </source>
</evidence>
<feature type="domain" description="SusD-like N-terminal" evidence="7">
    <location>
        <begin position="96"/>
        <end position="233"/>
    </location>
</feature>
<keyword evidence="5" id="KW-0998">Cell outer membrane</keyword>
<sequence>MKIFNKYINRSIVVLSGLAVALTGCMGFLEEEVYTQYDPDSFLQDPSGVDALLTGAYARSRIISYNHRDYAFLLNEFGTDIAWETGGGLERVAAPFIQFSWPVNNSILNGVWNKMYSAISSANTVLLVANGLSGPSESELNALRAEARFIRASSYYFLYNLFGPTPIIEIPAGATPAEIEEIGQSTPRASKEDFLKYMFDDLDFATANLPVQEKLIGRASKGAALGFKMKIYLNDKQWDNVAATAQEIMDLGVYTLYDDYEELFSVDGEANKEYIFRAPCIPQDGYQNNYMAHAFPPGYPIQSSWANYGAQYRTYSAFYKTFEEADLRRNLLITNYVSTTGENIELLEDENGMPLDNVRSFKYWPDPDGIGESHGNDLVFIRYADVLLARAEALNELNGPSQEVFDLINSVRERANASLVGSAEYSSADQLRAFILAERAREFYSEGMRREDLIRHGEFVNGAISRGWNAKPHQVLYPIPLQQIDTNPNLEQNPGY</sequence>
<keyword evidence="4" id="KW-0472">Membrane</keyword>
<evidence type="ECO:0008006" key="10">
    <source>
        <dbReference type="Google" id="ProtNLM"/>
    </source>
</evidence>
<dbReference type="AlphaFoldDB" id="A0A918Q1Q7"/>
<comment type="subcellular location">
    <subcellularLocation>
        <location evidence="1">Cell outer membrane</location>
    </subcellularLocation>
</comment>
<keyword evidence="9" id="KW-1185">Reference proteome</keyword>
<dbReference type="InterPro" id="IPR011990">
    <property type="entry name" value="TPR-like_helical_dom_sf"/>
</dbReference>
<protein>
    <recommendedName>
        <fullName evidence="10">Starch-binding associating with outer membrane</fullName>
    </recommendedName>
</protein>